<sequence>MQMSLSMNLMHTSVFVDRRAAHPTRLVLPPSSSLRLHSSCLGCLPPHTSTCHPLILAFTSHLAICLLFNLHQSFLTVATLILLFCHLCSSCLHPYTNPGHPATSCYPCCHHVFFNHFRFASIHLTPAALILPLYHPTYLTSTHPASIHFAHPSPFGTSSSRYLNPQPSSTT</sequence>
<proteinExistence type="predicted"/>
<evidence type="ECO:0000313" key="2">
    <source>
        <dbReference type="Proteomes" id="UP000324222"/>
    </source>
</evidence>
<dbReference type="Proteomes" id="UP000324222">
    <property type="component" value="Unassembled WGS sequence"/>
</dbReference>
<evidence type="ECO:0000313" key="1">
    <source>
        <dbReference type="EMBL" id="MPC85216.1"/>
    </source>
</evidence>
<reference evidence="1 2" key="1">
    <citation type="submission" date="2019-05" db="EMBL/GenBank/DDBJ databases">
        <title>Another draft genome of Portunus trituberculatus and its Hox gene families provides insights of decapod evolution.</title>
        <authorList>
            <person name="Jeong J.-H."/>
            <person name="Song I."/>
            <person name="Kim S."/>
            <person name="Choi T."/>
            <person name="Kim D."/>
            <person name="Ryu S."/>
            <person name="Kim W."/>
        </authorList>
    </citation>
    <scope>NUCLEOTIDE SEQUENCE [LARGE SCALE GENOMIC DNA]</scope>
    <source>
        <tissue evidence="1">Muscle</tissue>
    </source>
</reference>
<name>A0A5B7IU77_PORTR</name>
<accession>A0A5B7IU77</accession>
<protein>
    <submittedName>
        <fullName evidence="1">Uncharacterized protein</fullName>
    </submittedName>
</protein>
<dbReference type="EMBL" id="VSRR010067690">
    <property type="protein sequence ID" value="MPC85216.1"/>
    <property type="molecule type" value="Genomic_DNA"/>
</dbReference>
<organism evidence="1 2">
    <name type="scientific">Portunus trituberculatus</name>
    <name type="common">Swimming crab</name>
    <name type="synonym">Neptunus trituberculatus</name>
    <dbReference type="NCBI Taxonomy" id="210409"/>
    <lineage>
        <taxon>Eukaryota</taxon>
        <taxon>Metazoa</taxon>
        <taxon>Ecdysozoa</taxon>
        <taxon>Arthropoda</taxon>
        <taxon>Crustacea</taxon>
        <taxon>Multicrustacea</taxon>
        <taxon>Malacostraca</taxon>
        <taxon>Eumalacostraca</taxon>
        <taxon>Eucarida</taxon>
        <taxon>Decapoda</taxon>
        <taxon>Pleocyemata</taxon>
        <taxon>Brachyura</taxon>
        <taxon>Eubrachyura</taxon>
        <taxon>Portunoidea</taxon>
        <taxon>Portunidae</taxon>
        <taxon>Portuninae</taxon>
        <taxon>Portunus</taxon>
    </lineage>
</organism>
<dbReference type="AlphaFoldDB" id="A0A5B7IU77"/>
<keyword evidence="2" id="KW-1185">Reference proteome</keyword>
<comment type="caution">
    <text evidence="1">The sequence shown here is derived from an EMBL/GenBank/DDBJ whole genome shotgun (WGS) entry which is preliminary data.</text>
</comment>
<gene>
    <name evidence="1" type="ORF">E2C01_079980</name>
</gene>